<dbReference type="AlphaFoldDB" id="A0A914Z4X6"/>
<feature type="compositionally biased region" description="Basic and acidic residues" evidence="1">
    <location>
        <begin position="7"/>
        <end position="17"/>
    </location>
</feature>
<protein>
    <submittedName>
        <fullName evidence="3">Uncharacterized protein</fullName>
    </submittedName>
</protein>
<reference evidence="3" key="1">
    <citation type="submission" date="2022-11" db="UniProtKB">
        <authorList>
            <consortium name="WormBaseParasite"/>
        </authorList>
    </citation>
    <scope>IDENTIFICATION</scope>
</reference>
<dbReference type="Pfam" id="PF06910">
    <property type="entry name" value="MEA1"/>
    <property type="match status" value="1"/>
</dbReference>
<sequence>MGPLPKEPAKDDKKDLPNGEDYEQNGWQIGYQVQLHGAGIEGMVNEIDVEDSDSDGYEGPGEGSDAEVHDNERAGYQQIPFSVVTSNEFGSADKEEESSQPKCCEPSEDEFNVFEEKIKTASAPLPGTLPSTIQMEVEELKLNANQVHLKDTELMASVPSSRSKIELDDAKIDEIKVAVSKISLPPPPWAKDVDDEKLKQMLQNIKSGKF</sequence>
<feature type="region of interest" description="Disordered" evidence="1">
    <location>
        <begin position="1"/>
        <end position="27"/>
    </location>
</feature>
<organism evidence="2 3">
    <name type="scientific">Panagrolaimus superbus</name>
    <dbReference type="NCBI Taxonomy" id="310955"/>
    <lineage>
        <taxon>Eukaryota</taxon>
        <taxon>Metazoa</taxon>
        <taxon>Ecdysozoa</taxon>
        <taxon>Nematoda</taxon>
        <taxon>Chromadorea</taxon>
        <taxon>Rhabditida</taxon>
        <taxon>Tylenchina</taxon>
        <taxon>Panagrolaimomorpha</taxon>
        <taxon>Panagrolaimoidea</taxon>
        <taxon>Panagrolaimidae</taxon>
        <taxon>Panagrolaimus</taxon>
    </lineage>
</organism>
<dbReference type="Proteomes" id="UP000887577">
    <property type="component" value="Unplaced"/>
</dbReference>
<keyword evidence="2" id="KW-1185">Reference proteome</keyword>
<evidence type="ECO:0000256" key="1">
    <source>
        <dbReference type="SAM" id="MobiDB-lite"/>
    </source>
</evidence>
<accession>A0A914Z4X6</accession>
<evidence type="ECO:0000313" key="2">
    <source>
        <dbReference type="Proteomes" id="UP000887577"/>
    </source>
</evidence>
<evidence type="ECO:0000313" key="3">
    <source>
        <dbReference type="WBParaSite" id="PSU_v2.g7737.t1"/>
    </source>
</evidence>
<dbReference type="WBParaSite" id="PSU_v2.g7737.t1">
    <property type="protein sequence ID" value="PSU_v2.g7737.t1"/>
    <property type="gene ID" value="PSU_v2.g7737"/>
</dbReference>
<proteinExistence type="predicted"/>
<name>A0A914Z4X6_9BILA</name>
<feature type="region of interest" description="Disordered" evidence="1">
    <location>
        <begin position="48"/>
        <end position="68"/>
    </location>
</feature>